<proteinExistence type="predicted"/>
<comment type="caution">
    <text evidence="5">The sequence shown here is derived from an EMBL/GenBank/DDBJ whole genome shotgun (WGS) entry which is preliminary data.</text>
</comment>
<dbReference type="InterPro" id="IPR050765">
    <property type="entry name" value="Riboflavin_Biosynth_HTPR"/>
</dbReference>
<sequence length="243" mass="27189">MNRPYIFCHMITSIDGKIDGTHKSIPARGENAFDFYQLAFGEDAYYHLDGWLSGRATSEAAFTKGMQPMIDENAAPVPDGDYIAKTDLTKYYVSIDPSGKLGWETNSIQYRDTEAHVIEVLTEKASNGYKAMLRSLEISYIIAGEELLDYEQLLSKLKEQFKIETLMLGGGGVLNWSFIQAGFCDEVSMLIAPFADGSAQTHALFQTKEGMTEDIPVAFDLEHVEKRDNGAVWLRYKVIGKVE</sequence>
<dbReference type="EMBL" id="JAFREM010000018">
    <property type="protein sequence ID" value="MBO1306916.1"/>
    <property type="molecule type" value="Genomic_DNA"/>
</dbReference>
<comment type="pathway">
    <text evidence="1">Cofactor biosynthesis; riboflavin biosynthesis.</text>
</comment>
<evidence type="ECO:0000313" key="6">
    <source>
        <dbReference type="Proteomes" id="UP000664601"/>
    </source>
</evidence>
<dbReference type="InterPro" id="IPR002734">
    <property type="entry name" value="RibDG_C"/>
</dbReference>
<accession>A0ABS3LDU1</accession>
<gene>
    <name evidence="5" type="ORF">JZO70_12130</name>
</gene>
<keyword evidence="6" id="KW-1185">Reference proteome</keyword>
<evidence type="ECO:0000256" key="3">
    <source>
        <dbReference type="ARBA" id="ARBA00023002"/>
    </source>
</evidence>
<reference evidence="5 6" key="1">
    <citation type="submission" date="2021-03" db="EMBL/GenBank/DDBJ databases">
        <title>Enterococcal diversity collection.</title>
        <authorList>
            <person name="Gilmore M.S."/>
            <person name="Schwartzman J."/>
            <person name="Van Tyne D."/>
            <person name="Martin M."/>
            <person name="Earl A.M."/>
            <person name="Manson A.L."/>
            <person name="Straub T."/>
            <person name="Salamzade R."/>
            <person name="Saavedra J."/>
            <person name="Lebreton F."/>
            <person name="Prichula J."/>
            <person name="Schaufler K."/>
            <person name="Gaca A."/>
            <person name="Sgardioli B."/>
            <person name="Wagenaar J."/>
            <person name="Strong T."/>
        </authorList>
    </citation>
    <scope>NUCLEOTIDE SEQUENCE [LARGE SCALE GENOMIC DNA]</scope>
    <source>
        <strain evidence="5 6">669A</strain>
    </source>
</reference>
<dbReference type="Pfam" id="PF01872">
    <property type="entry name" value="RibD_C"/>
    <property type="match status" value="1"/>
</dbReference>
<evidence type="ECO:0000259" key="4">
    <source>
        <dbReference type="Pfam" id="PF01872"/>
    </source>
</evidence>
<dbReference type="Proteomes" id="UP000664601">
    <property type="component" value="Unassembled WGS sequence"/>
</dbReference>
<dbReference type="InterPro" id="IPR024072">
    <property type="entry name" value="DHFR-like_dom_sf"/>
</dbReference>
<keyword evidence="3" id="KW-0560">Oxidoreductase</keyword>
<dbReference type="PANTHER" id="PTHR38011">
    <property type="entry name" value="DIHYDROFOLATE REDUCTASE FAMILY PROTEIN (AFU_ORTHOLOGUE AFUA_8G06820)"/>
    <property type="match status" value="1"/>
</dbReference>
<feature type="domain" description="Bacterial bifunctional deaminase-reductase C-terminal" evidence="4">
    <location>
        <begin position="4"/>
        <end position="232"/>
    </location>
</feature>
<organism evidence="5 6">
    <name type="scientific">Candidatus Enterococcus moelleringii</name>
    <dbReference type="NCBI Taxonomy" id="2815325"/>
    <lineage>
        <taxon>Bacteria</taxon>
        <taxon>Bacillati</taxon>
        <taxon>Bacillota</taxon>
        <taxon>Bacilli</taxon>
        <taxon>Lactobacillales</taxon>
        <taxon>Enterococcaceae</taxon>
        <taxon>Enterococcus</taxon>
    </lineage>
</organism>
<dbReference type="Gene3D" id="3.40.430.10">
    <property type="entry name" value="Dihydrofolate Reductase, subunit A"/>
    <property type="match status" value="1"/>
</dbReference>
<keyword evidence="2" id="KW-0521">NADP</keyword>
<evidence type="ECO:0000313" key="5">
    <source>
        <dbReference type="EMBL" id="MBO1306916.1"/>
    </source>
</evidence>
<evidence type="ECO:0000256" key="1">
    <source>
        <dbReference type="ARBA" id="ARBA00005104"/>
    </source>
</evidence>
<name>A0ABS3LDU1_9ENTE</name>
<dbReference type="SUPFAM" id="SSF53597">
    <property type="entry name" value="Dihydrofolate reductase-like"/>
    <property type="match status" value="1"/>
</dbReference>
<dbReference type="RefSeq" id="WP_207673836.1">
    <property type="nucleotide sequence ID" value="NZ_JAFREM010000018.1"/>
</dbReference>
<protein>
    <submittedName>
        <fullName evidence="5">RibD family protein</fullName>
    </submittedName>
</protein>
<dbReference type="PANTHER" id="PTHR38011:SF7">
    <property type="entry name" value="2,5-DIAMINO-6-RIBOSYLAMINO-4(3H)-PYRIMIDINONE 5'-PHOSPHATE REDUCTASE"/>
    <property type="match status" value="1"/>
</dbReference>
<evidence type="ECO:0000256" key="2">
    <source>
        <dbReference type="ARBA" id="ARBA00022857"/>
    </source>
</evidence>